<gene>
    <name evidence="3" type="ORF">CONCODRAFT_7743</name>
</gene>
<feature type="compositionally biased region" description="Basic and acidic residues" evidence="1">
    <location>
        <begin position="83"/>
        <end position="94"/>
    </location>
</feature>
<keyword evidence="4" id="KW-1185">Reference proteome</keyword>
<evidence type="ECO:0000256" key="2">
    <source>
        <dbReference type="SAM" id="SignalP"/>
    </source>
</evidence>
<feature type="chain" id="PRO_5007294454" evidence="2">
    <location>
        <begin position="24"/>
        <end position="121"/>
    </location>
</feature>
<dbReference type="AlphaFoldDB" id="A0A137P450"/>
<dbReference type="EMBL" id="KQ964523">
    <property type="protein sequence ID" value="KXN69797.1"/>
    <property type="molecule type" value="Genomic_DNA"/>
</dbReference>
<dbReference type="Proteomes" id="UP000070444">
    <property type="component" value="Unassembled WGS sequence"/>
</dbReference>
<evidence type="ECO:0000313" key="4">
    <source>
        <dbReference type="Proteomes" id="UP000070444"/>
    </source>
</evidence>
<evidence type="ECO:0000313" key="3">
    <source>
        <dbReference type="EMBL" id="KXN69797.1"/>
    </source>
</evidence>
<keyword evidence="2" id="KW-0732">Signal</keyword>
<organism evidence="3 4">
    <name type="scientific">Conidiobolus coronatus (strain ATCC 28846 / CBS 209.66 / NRRL 28638)</name>
    <name type="common">Delacroixia coronata</name>
    <dbReference type="NCBI Taxonomy" id="796925"/>
    <lineage>
        <taxon>Eukaryota</taxon>
        <taxon>Fungi</taxon>
        <taxon>Fungi incertae sedis</taxon>
        <taxon>Zoopagomycota</taxon>
        <taxon>Entomophthoromycotina</taxon>
        <taxon>Entomophthoromycetes</taxon>
        <taxon>Entomophthorales</taxon>
        <taxon>Ancylistaceae</taxon>
        <taxon>Conidiobolus</taxon>
    </lineage>
</organism>
<feature type="compositionally biased region" description="Polar residues" evidence="1">
    <location>
        <begin position="57"/>
        <end position="70"/>
    </location>
</feature>
<feature type="signal peptide" evidence="2">
    <location>
        <begin position="1"/>
        <end position="23"/>
    </location>
</feature>
<protein>
    <submittedName>
        <fullName evidence="3">Uncharacterized protein</fullName>
    </submittedName>
</protein>
<accession>A0A137P450</accession>
<sequence>MKYRLLTCILICSIASLPPASNGLTSVSNGKNLNLRSNLDNFSSSIEDSYSYFGSPSQFNQEGSYDQNNLRYEDGIDTTPTSQERRVKDGGDSLDTREAENLQLKIFEKQLKSFIIDLQDN</sequence>
<feature type="region of interest" description="Disordered" evidence="1">
    <location>
        <begin position="57"/>
        <end position="94"/>
    </location>
</feature>
<proteinExistence type="predicted"/>
<name>A0A137P450_CONC2</name>
<reference evidence="3 4" key="1">
    <citation type="journal article" date="2015" name="Genome Biol. Evol.">
        <title>Phylogenomic analyses indicate that early fungi evolved digesting cell walls of algal ancestors of land plants.</title>
        <authorList>
            <person name="Chang Y."/>
            <person name="Wang S."/>
            <person name="Sekimoto S."/>
            <person name="Aerts A.L."/>
            <person name="Choi C."/>
            <person name="Clum A."/>
            <person name="LaButti K.M."/>
            <person name="Lindquist E.A."/>
            <person name="Yee Ngan C."/>
            <person name="Ohm R.A."/>
            <person name="Salamov A.A."/>
            <person name="Grigoriev I.V."/>
            <person name="Spatafora J.W."/>
            <person name="Berbee M.L."/>
        </authorList>
    </citation>
    <scope>NUCLEOTIDE SEQUENCE [LARGE SCALE GENOMIC DNA]</scope>
    <source>
        <strain evidence="3 4">NRRL 28638</strain>
    </source>
</reference>
<evidence type="ECO:0000256" key="1">
    <source>
        <dbReference type="SAM" id="MobiDB-lite"/>
    </source>
</evidence>